<evidence type="ECO:0000256" key="4">
    <source>
        <dbReference type="ARBA" id="ARBA00022801"/>
    </source>
</evidence>
<dbReference type="PANTHER" id="PTHR22726">
    <property type="entry name" value="METALLOENDOPEPTIDASE OMA1"/>
    <property type="match status" value="1"/>
</dbReference>
<reference evidence="8 9" key="1">
    <citation type="journal article" date="2014" name="Genome Announc.">
        <title>Draft Genome Sequence of Lutibaculum baratangense Strain AMV1T, Isolated from a Mud Volcano in Andamans, India.</title>
        <authorList>
            <person name="Singh A."/>
            <person name="Sreenivas A."/>
            <person name="Sathyanarayana Reddy G."/>
            <person name="Pinnaka A.K."/>
            <person name="Shivaji S."/>
        </authorList>
    </citation>
    <scope>NUCLEOTIDE SEQUENCE [LARGE SCALE GENOMIC DNA]</scope>
    <source>
        <strain evidence="8 9">AMV1</strain>
    </source>
</reference>
<sequence>MALSLALVLAGCSGGLTGLGGTGGVANLSPQPARHDGAYDAREAALGAREHPEVVAAFGGAYADPQLQAYLDRTIQRLRPASDRPDYGYRVTILNSPSINAFSLPGGYIYVTRGLLALANDSAEVAAVLAHEMAHVTARHAIEREQKAANAAVVSQVVNDMVGDPEAGAAAVAQTRGALAQFSRQQELAADEIGIRTMAKAGYDPDGAVTFLRALERQVSLQSKILNQEREAGRVDIFSSHPATPQRILAAEAGARAMAAAYRGERDRDGYLRTLQGLAYGDDPKEGFVRDRTFIHPGLGITFSVPEGYALENTPSAVVGFSPGGDIIRFDAVSVAREVSLETYLKQDAVRGGDVSEVTPVTIGGLSAATAIVRSDDWEFAVAAIRGNGTDVYRFILASRQLHDGLRRELAQSAGSFRLISSQEARAVRPQRVEIVQARPGDSVGSLAARMDFSDHREDRFRALNGLSPGDRVQPGQLVKIVAR</sequence>
<gene>
    <name evidence="8" type="ORF">N177_2571</name>
</gene>
<dbReference type="GO" id="GO:0004222">
    <property type="term" value="F:metalloendopeptidase activity"/>
    <property type="evidence" value="ECO:0007669"/>
    <property type="project" value="InterPro"/>
</dbReference>
<feature type="domain" description="Peptidase M48" evidence="7">
    <location>
        <begin position="65"/>
        <end position="252"/>
    </location>
</feature>
<dbReference type="InterPro" id="IPR018392">
    <property type="entry name" value="LysM"/>
</dbReference>
<dbReference type="InterPro" id="IPR001915">
    <property type="entry name" value="Peptidase_M48"/>
</dbReference>
<dbReference type="PATRIC" id="fig|631454.5.peg.2540"/>
<organism evidence="8 9">
    <name type="scientific">Lutibaculum baratangense AMV1</name>
    <dbReference type="NCBI Taxonomy" id="631454"/>
    <lineage>
        <taxon>Bacteria</taxon>
        <taxon>Pseudomonadati</taxon>
        <taxon>Pseudomonadota</taxon>
        <taxon>Alphaproteobacteria</taxon>
        <taxon>Hyphomicrobiales</taxon>
        <taxon>Tepidamorphaceae</taxon>
        <taxon>Lutibaculum</taxon>
    </lineage>
</organism>
<evidence type="ECO:0000256" key="6">
    <source>
        <dbReference type="ARBA" id="ARBA00023049"/>
    </source>
</evidence>
<dbReference type="CDD" id="cd00118">
    <property type="entry name" value="LysM"/>
    <property type="match status" value="1"/>
</dbReference>
<protein>
    <submittedName>
        <fullName evidence="8">Putative Zn-dependent protease</fullName>
    </submittedName>
</protein>
<evidence type="ECO:0000256" key="3">
    <source>
        <dbReference type="ARBA" id="ARBA00022723"/>
    </source>
</evidence>
<dbReference type="Gene3D" id="3.30.2010.10">
    <property type="entry name" value="Metalloproteases ('zincins'), catalytic domain"/>
    <property type="match status" value="1"/>
</dbReference>
<dbReference type="PANTHER" id="PTHR22726:SF1">
    <property type="entry name" value="METALLOENDOPEPTIDASE OMA1, MITOCHONDRIAL"/>
    <property type="match status" value="1"/>
</dbReference>
<evidence type="ECO:0000313" key="9">
    <source>
        <dbReference type="Proteomes" id="UP000017819"/>
    </source>
</evidence>
<dbReference type="CDD" id="cd07324">
    <property type="entry name" value="M48C_Oma1-like"/>
    <property type="match status" value="1"/>
</dbReference>
<dbReference type="GO" id="GO:0046872">
    <property type="term" value="F:metal ion binding"/>
    <property type="evidence" value="ECO:0007669"/>
    <property type="project" value="UniProtKB-KW"/>
</dbReference>
<evidence type="ECO:0000256" key="2">
    <source>
        <dbReference type="ARBA" id="ARBA00022670"/>
    </source>
</evidence>
<keyword evidence="5" id="KW-0862">Zinc</keyword>
<proteinExistence type="predicted"/>
<dbReference type="Pfam" id="PF01435">
    <property type="entry name" value="Peptidase_M48"/>
    <property type="match status" value="1"/>
</dbReference>
<dbReference type="eggNOG" id="COG4784">
    <property type="taxonomic scope" value="Bacteria"/>
</dbReference>
<dbReference type="STRING" id="631454.N177_2571"/>
<keyword evidence="9" id="KW-1185">Reference proteome</keyword>
<dbReference type="GO" id="GO:0016020">
    <property type="term" value="C:membrane"/>
    <property type="evidence" value="ECO:0007669"/>
    <property type="project" value="TreeGrafter"/>
</dbReference>
<dbReference type="EMBL" id="AWXZ01000035">
    <property type="protein sequence ID" value="ESR24122.1"/>
    <property type="molecule type" value="Genomic_DNA"/>
</dbReference>
<dbReference type="OrthoDB" id="9810445at2"/>
<dbReference type="GO" id="GO:0051603">
    <property type="term" value="P:proteolysis involved in protein catabolic process"/>
    <property type="evidence" value="ECO:0007669"/>
    <property type="project" value="TreeGrafter"/>
</dbReference>
<keyword evidence="3" id="KW-0479">Metal-binding</keyword>
<accession>V4QWK0</accession>
<evidence type="ECO:0000313" key="8">
    <source>
        <dbReference type="EMBL" id="ESR24122.1"/>
    </source>
</evidence>
<comment type="caution">
    <text evidence="8">The sequence shown here is derived from an EMBL/GenBank/DDBJ whole genome shotgun (WGS) entry which is preliminary data.</text>
</comment>
<evidence type="ECO:0000256" key="1">
    <source>
        <dbReference type="ARBA" id="ARBA00001947"/>
    </source>
</evidence>
<dbReference type="Proteomes" id="UP000017819">
    <property type="component" value="Unassembled WGS sequence"/>
</dbReference>
<dbReference type="InterPro" id="IPR051156">
    <property type="entry name" value="Mito/Outer_Membr_Metalloprot"/>
</dbReference>
<name>V4QWK0_9HYPH</name>
<evidence type="ECO:0000256" key="5">
    <source>
        <dbReference type="ARBA" id="ARBA00022833"/>
    </source>
</evidence>
<keyword evidence="6" id="KW-0482">Metalloprotease</keyword>
<keyword evidence="4" id="KW-0378">Hydrolase</keyword>
<dbReference type="RefSeq" id="WP_023432700.1">
    <property type="nucleotide sequence ID" value="NZ_AWXZ01000035.1"/>
</dbReference>
<dbReference type="AlphaFoldDB" id="V4QWK0"/>
<evidence type="ECO:0000259" key="7">
    <source>
        <dbReference type="Pfam" id="PF01435"/>
    </source>
</evidence>
<comment type="cofactor">
    <cofactor evidence="1">
        <name>Zn(2+)</name>
        <dbReference type="ChEBI" id="CHEBI:29105"/>
    </cofactor>
</comment>
<keyword evidence="2 8" id="KW-0645">Protease</keyword>